<reference evidence="1" key="1">
    <citation type="journal article" date="2022" name="Int. J. Mol. Sci.">
        <title>Draft Genome of Tanacetum Coccineum: Genomic Comparison of Closely Related Tanacetum-Family Plants.</title>
        <authorList>
            <person name="Yamashiro T."/>
            <person name="Shiraishi A."/>
            <person name="Nakayama K."/>
            <person name="Satake H."/>
        </authorList>
    </citation>
    <scope>NUCLEOTIDE SEQUENCE</scope>
</reference>
<organism evidence="1 2">
    <name type="scientific">Tanacetum coccineum</name>
    <dbReference type="NCBI Taxonomy" id="301880"/>
    <lineage>
        <taxon>Eukaryota</taxon>
        <taxon>Viridiplantae</taxon>
        <taxon>Streptophyta</taxon>
        <taxon>Embryophyta</taxon>
        <taxon>Tracheophyta</taxon>
        <taxon>Spermatophyta</taxon>
        <taxon>Magnoliopsida</taxon>
        <taxon>eudicotyledons</taxon>
        <taxon>Gunneridae</taxon>
        <taxon>Pentapetalae</taxon>
        <taxon>asterids</taxon>
        <taxon>campanulids</taxon>
        <taxon>Asterales</taxon>
        <taxon>Asteraceae</taxon>
        <taxon>Asteroideae</taxon>
        <taxon>Anthemideae</taxon>
        <taxon>Anthemidinae</taxon>
        <taxon>Tanacetum</taxon>
    </lineage>
</organism>
<accession>A0ABQ5EQT5</accession>
<keyword evidence="2" id="KW-1185">Reference proteome</keyword>
<reference evidence="1" key="2">
    <citation type="submission" date="2022-01" db="EMBL/GenBank/DDBJ databases">
        <authorList>
            <person name="Yamashiro T."/>
            <person name="Shiraishi A."/>
            <person name="Satake H."/>
            <person name="Nakayama K."/>
        </authorList>
    </citation>
    <scope>NUCLEOTIDE SEQUENCE</scope>
</reference>
<evidence type="ECO:0000313" key="1">
    <source>
        <dbReference type="EMBL" id="GJT53305.1"/>
    </source>
</evidence>
<protein>
    <submittedName>
        <fullName evidence="1">Uncharacterized protein</fullName>
    </submittedName>
</protein>
<name>A0ABQ5EQT5_9ASTR</name>
<gene>
    <name evidence="1" type="ORF">Tco_0988359</name>
</gene>
<dbReference type="Proteomes" id="UP001151760">
    <property type="component" value="Unassembled WGS sequence"/>
</dbReference>
<comment type="caution">
    <text evidence="1">The sequence shown here is derived from an EMBL/GenBank/DDBJ whole genome shotgun (WGS) entry which is preliminary data.</text>
</comment>
<proteinExistence type="predicted"/>
<evidence type="ECO:0000313" key="2">
    <source>
        <dbReference type="Proteomes" id="UP001151760"/>
    </source>
</evidence>
<sequence length="435" mass="49815">MNQNHFELNSNYSGFDQPPSYSIDHHEDLNQQWISDVHVRWDKIEESQNKLLNVMQSFCEMERIDIHFRRECEITIDELKGKFNGMSIEINKKKELRQIEQAANLSTYITKPSRRFNSFYDDNDYEESIIPLNEIVSQIPPSIAITPVLLTMEPEDSLIIGNEDLSTIPKKESDEFIKSSVEDLVPIPSKSEDTSNSDSDCDLPLCDDFSSIDVPQGKFVTFSNPLFDSNDDFTSSDDESLFDEDVQDDNVKIYSNPLFEFNNDYISSDVNPLFDKVLENIESKDSYVSNLDEPDLLVTPLSAFNKDECFDPGGDIDEIELLLHHDPSTPKISVASILKVFINEPPLIENDDLFDLESKENEWKKILYDAPINDLMTEDKVFNPGIHEKTFSPTYPKCGGVLLSMDCPDYEDSRARDFVHRSLDLPSLTCLYMGI</sequence>
<dbReference type="EMBL" id="BQNB010016575">
    <property type="protein sequence ID" value="GJT53305.1"/>
    <property type="molecule type" value="Genomic_DNA"/>
</dbReference>